<dbReference type="Pfam" id="PF11239">
    <property type="entry name" value="DUF3040"/>
    <property type="match status" value="1"/>
</dbReference>
<gene>
    <name evidence="3" type="ORF">SAMN04489720_0312</name>
</gene>
<dbReference type="RefSeq" id="WP_092501833.1">
    <property type="nucleotide sequence ID" value="NZ_LT629695.1"/>
</dbReference>
<sequence length="126" mass="13235">MPLSEQEQRLLDEMERNLYKHEADIVSTSSGPRTVNYTRVALGIALVAAGLAVVVIGVVVQFALIGVAGFGLAVGGAMLALTASRPAEAGEAESGDAPKGGAAPKARTRSSLMDRLSDEWDKRQQQ</sequence>
<evidence type="ECO:0008006" key="5">
    <source>
        <dbReference type="Google" id="ProtNLM"/>
    </source>
</evidence>
<name>A0A1G8AAW6_9MICO</name>
<dbReference type="OrthoDB" id="5244024at2"/>
<keyword evidence="4" id="KW-1185">Reference proteome</keyword>
<dbReference type="AlphaFoldDB" id="A0A1G8AAW6"/>
<evidence type="ECO:0000313" key="3">
    <source>
        <dbReference type="EMBL" id="SDH18031.1"/>
    </source>
</evidence>
<feature type="region of interest" description="Disordered" evidence="1">
    <location>
        <begin position="85"/>
        <end position="126"/>
    </location>
</feature>
<evidence type="ECO:0000256" key="2">
    <source>
        <dbReference type="SAM" id="Phobius"/>
    </source>
</evidence>
<protein>
    <recommendedName>
        <fullName evidence="5">DUF3040 domain-containing protein</fullName>
    </recommendedName>
</protein>
<accession>A0A1G8AAW6</accession>
<feature type="transmembrane region" description="Helical" evidence="2">
    <location>
        <begin position="37"/>
        <end position="56"/>
    </location>
</feature>
<keyword evidence="2" id="KW-1133">Transmembrane helix</keyword>
<evidence type="ECO:0000256" key="1">
    <source>
        <dbReference type="SAM" id="MobiDB-lite"/>
    </source>
</evidence>
<reference evidence="4" key="1">
    <citation type="submission" date="2016-10" db="EMBL/GenBank/DDBJ databases">
        <authorList>
            <person name="Varghese N."/>
            <person name="Submissions S."/>
        </authorList>
    </citation>
    <scope>NUCLEOTIDE SEQUENCE [LARGE SCALE GENOMIC DNA]</scope>
    <source>
        <strain evidence="4">DSM 22002</strain>
    </source>
</reference>
<proteinExistence type="predicted"/>
<keyword evidence="2" id="KW-0812">Transmembrane</keyword>
<dbReference type="STRING" id="399736.SAMN04489720_0312"/>
<feature type="compositionally biased region" description="Basic and acidic residues" evidence="1">
    <location>
        <begin position="115"/>
        <end position="126"/>
    </location>
</feature>
<dbReference type="Proteomes" id="UP000198822">
    <property type="component" value="Chromosome I"/>
</dbReference>
<evidence type="ECO:0000313" key="4">
    <source>
        <dbReference type="Proteomes" id="UP000198822"/>
    </source>
</evidence>
<keyword evidence="2" id="KW-0472">Membrane</keyword>
<organism evidence="3 4">
    <name type="scientific">Agrococcus jejuensis</name>
    <dbReference type="NCBI Taxonomy" id="399736"/>
    <lineage>
        <taxon>Bacteria</taxon>
        <taxon>Bacillati</taxon>
        <taxon>Actinomycetota</taxon>
        <taxon>Actinomycetes</taxon>
        <taxon>Micrococcales</taxon>
        <taxon>Microbacteriaceae</taxon>
        <taxon>Agrococcus</taxon>
    </lineage>
</organism>
<dbReference type="EMBL" id="LT629695">
    <property type="protein sequence ID" value="SDH18031.1"/>
    <property type="molecule type" value="Genomic_DNA"/>
</dbReference>
<dbReference type="InterPro" id="IPR021401">
    <property type="entry name" value="DUF3040"/>
</dbReference>